<dbReference type="Gene3D" id="3.30.920.20">
    <property type="entry name" value="Gas2-like domain"/>
    <property type="match status" value="1"/>
</dbReference>
<dbReference type="PROSITE" id="PS51460">
    <property type="entry name" value="GAR"/>
    <property type="match status" value="1"/>
</dbReference>
<comment type="subcellular location">
    <subcellularLocation>
        <location evidence="1">Cytoplasm</location>
        <location evidence="1">Cytoskeleton</location>
    </subcellularLocation>
</comment>
<sequence length="599" mass="68956">MESSLSLELEVADLKLLPNTDISKAKCIITVNNYTQCLSYPFNLISLPQLDNFSILEISITYQNQVIAGLEVPLSLFRNKKQQTFKLTDFTAGRDKRKLQTKGRNDSMEITLNIKQVSSNTTLDECKTEIEILEKKVKESEIIIEEGMRSRREMQKSFEKVTRDLAKMIRSQEDTINNLVSEKEKICKYLESVENDFKSEKIMDYDQVKKCENVENINYKSGDLKNKQRGRVFEIKRGKSYENSPLQMKKGVEKDQGPQVAVLKKTIEVLQIENEELRKRNEELVNEMKNKNRFEDDEMRVSELTLGTSVEKSVSDKMQTSESLVLSLRGDLAKMSVKYKSRISKLSESRNIVIQENKDLCQKINYLNDLLSEKDQEISKLQYELNLSKTPETLQNQASFPKLNPHKLLGKYVSNIKKVENMLSKSPRLGKENEESFWAPKTPEPYRKTPDPYDQGSKDPTITSRKSLTNPIDLALYDFMAIQKPSLPIKFIKDCDGIYIFGTKKVFIKLDNGKLYIRIGGGFMIIDEFIKVFMGQEIDKLARENEKFNEYLDEGAKNDVEEKNENANMKNLGGVGLKRRSVSVTRFSSHSRSTSNINL</sequence>
<evidence type="ECO:0000256" key="2">
    <source>
        <dbReference type="ARBA" id="ARBA00022490"/>
    </source>
</evidence>
<evidence type="ECO:0000313" key="8">
    <source>
        <dbReference type="Proteomes" id="UP000187209"/>
    </source>
</evidence>
<evidence type="ECO:0000256" key="4">
    <source>
        <dbReference type="SAM" id="Coils"/>
    </source>
</evidence>
<dbReference type="GO" id="GO:0008017">
    <property type="term" value="F:microtubule binding"/>
    <property type="evidence" value="ECO:0007669"/>
    <property type="project" value="InterPro"/>
</dbReference>
<keyword evidence="2" id="KW-0963">Cytoplasm</keyword>
<evidence type="ECO:0000259" key="6">
    <source>
        <dbReference type="PROSITE" id="PS51460"/>
    </source>
</evidence>
<comment type="caution">
    <text evidence="7">The sequence shown here is derived from an EMBL/GenBank/DDBJ whole genome shotgun (WGS) entry which is preliminary data.</text>
</comment>
<dbReference type="Proteomes" id="UP000187209">
    <property type="component" value="Unassembled WGS sequence"/>
</dbReference>
<evidence type="ECO:0000256" key="3">
    <source>
        <dbReference type="ARBA" id="ARBA00023212"/>
    </source>
</evidence>
<evidence type="ECO:0000256" key="5">
    <source>
        <dbReference type="SAM" id="MobiDB-lite"/>
    </source>
</evidence>
<dbReference type="AlphaFoldDB" id="A0A1R2B4I1"/>
<feature type="domain" description="GAR" evidence="6">
    <location>
        <begin position="463"/>
        <end position="537"/>
    </location>
</feature>
<protein>
    <recommendedName>
        <fullName evidence="6">GAR domain-containing protein</fullName>
    </recommendedName>
</protein>
<keyword evidence="8" id="KW-1185">Reference proteome</keyword>
<name>A0A1R2B4I1_9CILI</name>
<dbReference type="OrthoDB" id="298720at2759"/>
<dbReference type="EMBL" id="MPUH01000964">
    <property type="protein sequence ID" value="OMJ71701.1"/>
    <property type="molecule type" value="Genomic_DNA"/>
</dbReference>
<proteinExistence type="predicted"/>
<evidence type="ECO:0000313" key="7">
    <source>
        <dbReference type="EMBL" id="OMJ71701.1"/>
    </source>
</evidence>
<gene>
    <name evidence="7" type="ORF">SteCoe_30009</name>
</gene>
<feature type="region of interest" description="Disordered" evidence="5">
    <location>
        <begin position="425"/>
        <end position="465"/>
    </location>
</feature>
<dbReference type="GO" id="GO:0005856">
    <property type="term" value="C:cytoskeleton"/>
    <property type="evidence" value="ECO:0007669"/>
    <property type="project" value="UniProtKB-SubCell"/>
</dbReference>
<feature type="coiled-coil region" evidence="4">
    <location>
        <begin position="260"/>
        <end position="294"/>
    </location>
</feature>
<keyword evidence="4" id="KW-0175">Coiled coil</keyword>
<dbReference type="InterPro" id="IPR003108">
    <property type="entry name" value="GAR_dom"/>
</dbReference>
<keyword evidence="3" id="KW-0206">Cytoskeleton</keyword>
<dbReference type="InterPro" id="IPR036534">
    <property type="entry name" value="GAR_dom_sf"/>
</dbReference>
<accession>A0A1R2B4I1</accession>
<organism evidence="7 8">
    <name type="scientific">Stentor coeruleus</name>
    <dbReference type="NCBI Taxonomy" id="5963"/>
    <lineage>
        <taxon>Eukaryota</taxon>
        <taxon>Sar</taxon>
        <taxon>Alveolata</taxon>
        <taxon>Ciliophora</taxon>
        <taxon>Postciliodesmatophora</taxon>
        <taxon>Heterotrichea</taxon>
        <taxon>Heterotrichida</taxon>
        <taxon>Stentoridae</taxon>
        <taxon>Stentor</taxon>
    </lineage>
</organism>
<evidence type="ECO:0000256" key="1">
    <source>
        <dbReference type="ARBA" id="ARBA00004245"/>
    </source>
</evidence>
<reference evidence="7 8" key="1">
    <citation type="submission" date="2016-11" db="EMBL/GenBank/DDBJ databases">
        <title>The macronuclear genome of Stentor coeruleus: a giant cell with tiny introns.</title>
        <authorList>
            <person name="Slabodnick M."/>
            <person name="Ruby J.G."/>
            <person name="Reiff S.B."/>
            <person name="Swart E.C."/>
            <person name="Gosai S."/>
            <person name="Prabakaran S."/>
            <person name="Witkowska E."/>
            <person name="Larue G.E."/>
            <person name="Fisher S."/>
            <person name="Freeman R.M."/>
            <person name="Gunawardena J."/>
            <person name="Chu W."/>
            <person name="Stover N.A."/>
            <person name="Gregory B.D."/>
            <person name="Nowacki M."/>
            <person name="Derisi J."/>
            <person name="Roy S.W."/>
            <person name="Marshall W.F."/>
            <person name="Sood P."/>
        </authorList>
    </citation>
    <scope>NUCLEOTIDE SEQUENCE [LARGE SCALE GENOMIC DNA]</scope>
    <source>
        <strain evidence="7">WM001</strain>
    </source>
</reference>
<dbReference type="SUPFAM" id="SSF143575">
    <property type="entry name" value="GAS2 domain-like"/>
    <property type="match status" value="1"/>
</dbReference>